<dbReference type="PANTHER" id="PTHR14344:SF3">
    <property type="entry name" value="WD REPEAT-CONTAINING PROTEIN 6"/>
    <property type="match status" value="1"/>
</dbReference>
<keyword evidence="7" id="KW-1185">Reference proteome</keyword>
<evidence type="ECO:0000256" key="3">
    <source>
        <dbReference type="ARBA" id="ARBA00022574"/>
    </source>
</evidence>
<dbReference type="AlphaFoldDB" id="A0A8T2T6G5"/>
<keyword evidence="3" id="KW-0853">WD repeat</keyword>
<sequence>MGDCKGYVTVLCGSWSNKIFPERFYSRWRAEGERKLLGVFWSSCPGTSSVFTADASGGLSMWKINGVMAKSSEDDPLSDRLSFSSRFRDGITMFGPSLVIRYQSCFNARIVCLDMCPSQELLLCGDQRGNILVFIIPLKVVSESTKSSPLVSFKGAHGISAVASISVVGYESKEQIKICSTGRDGCVCTFALGKSDAKLFCLRVKKVSAVTVVESCALCNGTTRGSTKRTIVAGFLAEDFLIYDQQNDCEDGIIHLLRRWFVTPNVPFPLLYLANRSSLLSSFLLQSQFHGREVHSVNFISTDEVSTGQVPPTSWIATGAEDGVVEIMRFNEDSLDQFDVCQVLGEHVSGSSVREIVAATKYTLCNGRCPADKDAILSAEPSYILISVGAKEVLTCWLLEWDETVREKIQTLSSRWLSMKICMKRRKFKKISDMDLNSIGQVGAQVTENALALEGVDADDYDDDDDLRYLAVTSFSVFFPLTRRYCMVEKNKRRANIPPESWQFFRRQLRLH</sequence>
<dbReference type="Proteomes" id="UP000825935">
    <property type="component" value="Chromosome 15"/>
</dbReference>
<dbReference type="InterPro" id="IPR036322">
    <property type="entry name" value="WD40_repeat_dom_sf"/>
</dbReference>
<comment type="subcellular location">
    <subcellularLocation>
        <location evidence="1">Cytoplasm</location>
    </subcellularLocation>
</comment>
<proteinExistence type="predicted"/>
<dbReference type="PANTHER" id="PTHR14344">
    <property type="entry name" value="WD REPEAT PROTEIN"/>
    <property type="match status" value="1"/>
</dbReference>
<protein>
    <submittedName>
        <fullName evidence="6">Uncharacterized protein</fullName>
    </submittedName>
</protein>
<accession>A0A8T2T6G5</accession>
<dbReference type="OrthoDB" id="5594999at2759"/>
<evidence type="ECO:0000313" key="6">
    <source>
        <dbReference type="EMBL" id="KAH7404388.1"/>
    </source>
</evidence>
<dbReference type="GO" id="GO:0005737">
    <property type="term" value="C:cytoplasm"/>
    <property type="evidence" value="ECO:0007669"/>
    <property type="project" value="UniProtKB-SubCell"/>
</dbReference>
<reference evidence="6" key="1">
    <citation type="submission" date="2021-08" db="EMBL/GenBank/DDBJ databases">
        <title>WGS assembly of Ceratopteris richardii.</title>
        <authorList>
            <person name="Marchant D.B."/>
            <person name="Chen G."/>
            <person name="Jenkins J."/>
            <person name="Shu S."/>
            <person name="Leebens-Mack J."/>
            <person name="Grimwood J."/>
            <person name="Schmutz J."/>
            <person name="Soltis P."/>
            <person name="Soltis D."/>
            <person name="Chen Z.-H."/>
        </authorList>
    </citation>
    <scope>NUCLEOTIDE SEQUENCE</scope>
    <source>
        <strain evidence="6">Whitten #5841</strain>
        <tissue evidence="6">Leaf</tissue>
    </source>
</reference>
<evidence type="ECO:0000256" key="4">
    <source>
        <dbReference type="ARBA" id="ARBA00022694"/>
    </source>
</evidence>
<evidence type="ECO:0000256" key="1">
    <source>
        <dbReference type="ARBA" id="ARBA00004496"/>
    </source>
</evidence>
<dbReference type="InterPro" id="IPR051973">
    <property type="entry name" value="tRNA_Anticodon_Mtase-Reg"/>
</dbReference>
<dbReference type="EMBL" id="CM035420">
    <property type="protein sequence ID" value="KAH7404388.1"/>
    <property type="molecule type" value="Genomic_DNA"/>
</dbReference>
<comment type="caution">
    <text evidence="6">The sequence shown here is derived from an EMBL/GenBank/DDBJ whole genome shotgun (WGS) entry which is preliminary data.</text>
</comment>
<evidence type="ECO:0000256" key="5">
    <source>
        <dbReference type="ARBA" id="ARBA00022737"/>
    </source>
</evidence>
<keyword evidence="5" id="KW-0677">Repeat</keyword>
<keyword evidence="2" id="KW-0963">Cytoplasm</keyword>
<organism evidence="6 7">
    <name type="scientific">Ceratopteris richardii</name>
    <name type="common">Triangle waterfern</name>
    <dbReference type="NCBI Taxonomy" id="49495"/>
    <lineage>
        <taxon>Eukaryota</taxon>
        <taxon>Viridiplantae</taxon>
        <taxon>Streptophyta</taxon>
        <taxon>Embryophyta</taxon>
        <taxon>Tracheophyta</taxon>
        <taxon>Polypodiopsida</taxon>
        <taxon>Polypodiidae</taxon>
        <taxon>Polypodiales</taxon>
        <taxon>Pteridineae</taxon>
        <taxon>Pteridaceae</taxon>
        <taxon>Parkerioideae</taxon>
        <taxon>Ceratopteris</taxon>
    </lineage>
</organism>
<keyword evidence="4" id="KW-0819">tRNA processing</keyword>
<dbReference type="Gene3D" id="2.130.10.10">
    <property type="entry name" value="YVTN repeat-like/Quinoprotein amine dehydrogenase"/>
    <property type="match status" value="1"/>
</dbReference>
<gene>
    <name evidence="6" type="ORF">KP509_15G022600</name>
</gene>
<name>A0A8T2T6G5_CERRI</name>
<evidence type="ECO:0000256" key="2">
    <source>
        <dbReference type="ARBA" id="ARBA00022490"/>
    </source>
</evidence>
<dbReference type="InterPro" id="IPR015943">
    <property type="entry name" value="WD40/YVTN_repeat-like_dom_sf"/>
</dbReference>
<dbReference type="OMA" id="LEYDREM"/>
<dbReference type="GO" id="GO:0030488">
    <property type="term" value="P:tRNA methylation"/>
    <property type="evidence" value="ECO:0007669"/>
    <property type="project" value="TreeGrafter"/>
</dbReference>
<dbReference type="SUPFAM" id="SSF50978">
    <property type="entry name" value="WD40 repeat-like"/>
    <property type="match status" value="1"/>
</dbReference>
<evidence type="ECO:0000313" key="7">
    <source>
        <dbReference type="Proteomes" id="UP000825935"/>
    </source>
</evidence>